<evidence type="ECO:0000256" key="9">
    <source>
        <dbReference type="ARBA" id="ARBA00074581"/>
    </source>
</evidence>
<proteinExistence type="inferred from homology"/>
<dbReference type="GO" id="GO:0071555">
    <property type="term" value="P:cell wall organization"/>
    <property type="evidence" value="ECO:0007669"/>
    <property type="project" value="UniProtKB-KW"/>
</dbReference>
<dbReference type="InterPro" id="IPR036779">
    <property type="entry name" value="LysM_dom_sf"/>
</dbReference>
<gene>
    <name evidence="12" type="ORF">B1199_11470</name>
</gene>
<dbReference type="InterPro" id="IPR018392">
    <property type="entry name" value="LysM"/>
</dbReference>
<dbReference type="Pfam" id="PF01520">
    <property type="entry name" value="Amidase_3"/>
    <property type="match status" value="1"/>
</dbReference>
<dbReference type="EMBL" id="MWPV01000003">
    <property type="protein sequence ID" value="OUL57672.1"/>
    <property type="molecule type" value="Genomic_DNA"/>
</dbReference>
<dbReference type="GO" id="GO:0030288">
    <property type="term" value="C:outer membrane-bounded periplasmic space"/>
    <property type="evidence" value="ECO:0007669"/>
    <property type="project" value="TreeGrafter"/>
</dbReference>
<dbReference type="AlphaFoldDB" id="A0A244CPZ2"/>
<dbReference type="PANTHER" id="PTHR30404:SF6">
    <property type="entry name" value="N-ACETYLMURAMOYL-L-ALANINE AMIDASE AMIB"/>
    <property type="match status" value="1"/>
</dbReference>
<dbReference type="Gene3D" id="3.10.350.10">
    <property type="entry name" value="LysM domain"/>
    <property type="match status" value="1"/>
</dbReference>
<reference evidence="12 13" key="1">
    <citation type="submission" date="2017-02" db="EMBL/GenBank/DDBJ databases">
        <title>Pseudoalteromonas ulvae TC14 Genome.</title>
        <authorList>
            <person name="Molmeret M."/>
        </authorList>
    </citation>
    <scope>NUCLEOTIDE SEQUENCE [LARGE SCALE GENOMIC DNA]</scope>
    <source>
        <strain evidence="12">TC14</strain>
    </source>
</reference>
<evidence type="ECO:0000256" key="6">
    <source>
        <dbReference type="ARBA" id="ARBA00022764"/>
    </source>
</evidence>
<keyword evidence="13" id="KW-1185">Reference proteome</keyword>
<evidence type="ECO:0000313" key="13">
    <source>
        <dbReference type="Proteomes" id="UP000194841"/>
    </source>
</evidence>
<dbReference type="FunFam" id="3.40.630.40:FF:000001">
    <property type="entry name" value="N-acetylmuramoyl-L-alanine amidase"/>
    <property type="match status" value="1"/>
</dbReference>
<dbReference type="GO" id="GO:0009253">
    <property type="term" value="P:peptidoglycan catabolic process"/>
    <property type="evidence" value="ECO:0007669"/>
    <property type="project" value="InterPro"/>
</dbReference>
<dbReference type="GO" id="GO:0008745">
    <property type="term" value="F:N-acetylmuramoyl-L-alanine amidase activity"/>
    <property type="evidence" value="ECO:0007669"/>
    <property type="project" value="UniProtKB-EC"/>
</dbReference>
<dbReference type="OrthoDB" id="9806267at2"/>
<feature type="domain" description="LysM" evidence="11">
    <location>
        <begin position="405"/>
        <end position="448"/>
    </location>
</feature>
<comment type="subcellular location">
    <subcellularLocation>
        <location evidence="2">Periplasm</location>
    </subcellularLocation>
</comment>
<evidence type="ECO:0000256" key="4">
    <source>
        <dbReference type="ARBA" id="ARBA00011901"/>
    </source>
</evidence>
<comment type="catalytic activity">
    <reaction evidence="1">
        <text>Hydrolyzes the link between N-acetylmuramoyl residues and L-amino acid residues in certain cell-wall glycopeptides.</text>
        <dbReference type="EC" id="3.5.1.28"/>
    </reaction>
</comment>
<evidence type="ECO:0000256" key="7">
    <source>
        <dbReference type="ARBA" id="ARBA00022801"/>
    </source>
</evidence>
<evidence type="ECO:0000256" key="10">
    <source>
        <dbReference type="SAM" id="SignalP"/>
    </source>
</evidence>
<dbReference type="Pfam" id="PF11741">
    <property type="entry name" value="AMIN"/>
    <property type="match status" value="1"/>
</dbReference>
<comment type="similarity">
    <text evidence="3">Belongs to the N-acetylmuramoyl-L-alanine amidase 3 family.</text>
</comment>
<feature type="signal peptide" evidence="10">
    <location>
        <begin position="1"/>
        <end position="25"/>
    </location>
</feature>
<name>A0A244CPZ2_PSEDV</name>
<evidence type="ECO:0000259" key="11">
    <source>
        <dbReference type="PROSITE" id="PS51782"/>
    </source>
</evidence>
<dbReference type="EC" id="3.5.1.28" evidence="4"/>
<feature type="chain" id="PRO_5012602714" description="N-acetylmuramoyl-L-alanine amidase AmiC" evidence="10">
    <location>
        <begin position="26"/>
        <end position="451"/>
    </location>
</feature>
<dbReference type="Proteomes" id="UP000194841">
    <property type="component" value="Unassembled WGS sequence"/>
</dbReference>
<accession>A0A244CPZ2</accession>
<dbReference type="Gene3D" id="3.40.630.40">
    <property type="entry name" value="Zn-dependent exopeptidases"/>
    <property type="match status" value="1"/>
</dbReference>
<protein>
    <recommendedName>
        <fullName evidence="9">N-acetylmuramoyl-L-alanine amidase AmiC</fullName>
        <ecNumber evidence="4">3.5.1.28</ecNumber>
    </recommendedName>
</protein>
<dbReference type="CDD" id="cd00118">
    <property type="entry name" value="LysM"/>
    <property type="match status" value="1"/>
</dbReference>
<dbReference type="CDD" id="cd02696">
    <property type="entry name" value="MurNAc-LAA"/>
    <property type="match status" value="1"/>
</dbReference>
<dbReference type="PROSITE" id="PS51782">
    <property type="entry name" value="LYSM"/>
    <property type="match status" value="1"/>
</dbReference>
<evidence type="ECO:0000256" key="5">
    <source>
        <dbReference type="ARBA" id="ARBA00022729"/>
    </source>
</evidence>
<evidence type="ECO:0000256" key="8">
    <source>
        <dbReference type="ARBA" id="ARBA00023316"/>
    </source>
</evidence>
<organism evidence="12 13">
    <name type="scientific">Pseudoalteromonas ulvae</name>
    <dbReference type="NCBI Taxonomy" id="107327"/>
    <lineage>
        <taxon>Bacteria</taxon>
        <taxon>Pseudomonadati</taxon>
        <taxon>Pseudomonadota</taxon>
        <taxon>Gammaproteobacteria</taxon>
        <taxon>Alteromonadales</taxon>
        <taxon>Pseudoalteromonadaceae</taxon>
        <taxon>Pseudoalteromonas</taxon>
    </lineage>
</organism>
<keyword evidence="6" id="KW-0574">Periplasm</keyword>
<dbReference type="Pfam" id="PF01476">
    <property type="entry name" value="LysM"/>
    <property type="match status" value="1"/>
</dbReference>
<keyword evidence="7" id="KW-0378">Hydrolase</keyword>
<keyword evidence="5 10" id="KW-0732">Signal</keyword>
<evidence type="ECO:0000256" key="2">
    <source>
        <dbReference type="ARBA" id="ARBA00004418"/>
    </source>
</evidence>
<dbReference type="SMART" id="SM00646">
    <property type="entry name" value="Ami_3"/>
    <property type="match status" value="1"/>
</dbReference>
<evidence type="ECO:0000313" key="12">
    <source>
        <dbReference type="EMBL" id="OUL57672.1"/>
    </source>
</evidence>
<dbReference type="SMART" id="SM00257">
    <property type="entry name" value="LysM"/>
    <property type="match status" value="1"/>
</dbReference>
<keyword evidence="8" id="KW-0961">Cell wall biogenesis/degradation</keyword>
<sequence>MQVNILKIIISCLCLLFVCSFPAHATKQNEITSVRVWPSPQSTRVVFDLQQKPDFSYFMLKNPLRLVVDFKETKQDQVLPQVTGEHSVISKIRYSKPKKKGWVRIVLELNQSVKPVLFALAPTEPYTDRLVVDLYGKNPEKKTTPAVAKNRDISGDRDIVIAVVAGHGGEDPGSIGPSGTYEKTITLQIAKRLAALIDKQPGMKAVLPRTGDYYVKLNTRSERARQHKADFLISIHADAFVTPQPSGASVFVLSLRRANTETAKWIEDSEKQSELLGGAADVIKDTQNEKYLAQALLDMSMDHSMRTGMQVADEVTKELAKVTKMHKKRPQAASLAVLKSPDIPSILVETGFISNPQEERLLKTREHQDKLAKAVFKAVRSHFEKNPPDDSLFAKLKAQKPKENSVHKVRSGESLSVLANQYGVSVAQIKQANNLKTNRLLIGQTLTIPRS</sequence>
<dbReference type="SUPFAM" id="SSF53187">
    <property type="entry name" value="Zn-dependent exopeptidases"/>
    <property type="match status" value="1"/>
</dbReference>
<dbReference type="InterPro" id="IPR050695">
    <property type="entry name" value="N-acetylmuramoyl_amidase_3"/>
</dbReference>
<dbReference type="SUPFAM" id="SSF54106">
    <property type="entry name" value="LysM domain"/>
    <property type="match status" value="1"/>
</dbReference>
<dbReference type="InterPro" id="IPR002508">
    <property type="entry name" value="MurNAc-LAA_cat"/>
</dbReference>
<dbReference type="InterPro" id="IPR021731">
    <property type="entry name" value="AMIN_dom"/>
</dbReference>
<dbReference type="RefSeq" id="WP_086744255.1">
    <property type="nucleotide sequence ID" value="NZ_MWPV01000003.1"/>
</dbReference>
<evidence type="ECO:0000256" key="1">
    <source>
        <dbReference type="ARBA" id="ARBA00001561"/>
    </source>
</evidence>
<dbReference type="Gene3D" id="2.60.40.3500">
    <property type="match status" value="1"/>
</dbReference>
<dbReference type="PANTHER" id="PTHR30404">
    <property type="entry name" value="N-ACETYLMURAMOYL-L-ALANINE AMIDASE"/>
    <property type="match status" value="1"/>
</dbReference>
<evidence type="ECO:0000256" key="3">
    <source>
        <dbReference type="ARBA" id="ARBA00010860"/>
    </source>
</evidence>
<comment type="caution">
    <text evidence="12">The sequence shown here is derived from an EMBL/GenBank/DDBJ whole genome shotgun (WGS) entry which is preliminary data.</text>
</comment>